<feature type="transmembrane region" description="Helical" evidence="8">
    <location>
        <begin position="201"/>
        <end position="222"/>
    </location>
</feature>
<dbReference type="RefSeq" id="XP_017780853.1">
    <property type="nucleotide sequence ID" value="XM_017925364.1"/>
</dbReference>
<evidence type="ECO:0000256" key="3">
    <source>
        <dbReference type="ARBA" id="ARBA00022692"/>
    </source>
</evidence>
<evidence type="ECO:0000256" key="2">
    <source>
        <dbReference type="ARBA" id="ARBA00005982"/>
    </source>
</evidence>
<comment type="subcellular location">
    <subcellularLocation>
        <location evidence="1 7">Membrane</location>
        <topology evidence="1 7">Multi-pass membrane protein</topology>
    </subcellularLocation>
</comment>
<keyword evidence="4" id="KW-0653">Protein transport</keyword>
<sequence length="729" mass="82738">MMRRIPPQQSAGYLGLADIERKKSALYISIICIIGTEFWERFSFCGLRTILSLYLRNELLLAENSATIVYHVFIMMCYLIPIFGAICADSFLGRYRTILYFSLIYILGNIFMIFAAIPTIEMSPILATILGLGFIAIGTGGTKPCVAAFGGDQFKLPIQQDKLQQFFSLFYFAINLGGFVGMILTPILRKAVTCFGDDTCYALGFGFPAVLMLLSLLLFILGKPWYRMKSPKGNVMLQFVNCTAYALAQKVGGVKRENTSHWLDYAKGKFNTKLIHDMKVVYAVLCLYAPLPLFWSLFDQQGSRWTFQASRMNGFIWGLQIVPDQMQVINPALVLFLIPFFDKFLYPLLSRRNCLDNHLHRMAVGGLIAGLAFICAGFLELILERNYPKMPGNNRASVNFVNTLPCDVDVKNPFNGFLHLNSTERYRFEDIPAHNNSQYNITVYVPTECGFLKSPEGPHEVPLIAIEHQIDSVILAVDKNYQIVNYLIDPIEFRRSLSGKPRMRIVLLKMSDDLFNITITLQNTQTLTDIYYFPDTNNVVMVSGYLELPPDGYIFSIQSNVVITVPVSDKVLQLALGGIYTLVLVERGRIIEFAKLYTMSPPNDVNIMWLIPQYFLISVAEIMFGIAGLEFSFTQAPKSMKTVTIAAWYLSVAFGNFMVILITQLNIFQSQAYEFFLFAILIVGDMMIFMQMASRYNYVELEADSSVFILNTERTPLMRAFTNDEYDYD</sequence>
<feature type="transmembrane region" description="Helical" evidence="8">
    <location>
        <begin position="280"/>
        <end position="298"/>
    </location>
</feature>
<feature type="transmembrane region" description="Helical" evidence="8">
    <location>
        <begin position="361"/>
        <end position="383"/>
    </location>
</feature>
<keyword evidence="6 8" id="KW-0472">Membrane</keyword>
<keyword evidence="9" id="KW-1185">Reference proteome</keyword>
<keyword evidence="5 8" id="KW-1133">Transmembrane helix</keyword>
<evidence type="ECO:0000256" key="6">
    <source>
        <dbReference type="ARBA" id="ARBA00023136"/>
    </source>
</evidence>
<dbReference type="Proteomes" id="UP000695000">
    <property type="component" value="Unplaced"/>
</dbReference>
<feature type="transmembrane region" description="Helical" evidence="8">
    <location>
        <begin position="607"/>
        <end position="633"/>
    </location>
</feature>
<dbReference type="SUPFAM" id="SSF103473">
    <property type="entry name" value="MFS general substrate transporter"/>
    <property type="match status" value="1"/>
</dbReference>
<feature type="transmembrane region" description="Helical" evidence="8">
    <location>
        <begin position="169"/>
        <end position="189"/>
    </location>
</feature>
<feature type="transmembrane region" description="Helical" evidence="8">
    <location>
        <begin position="328"/>
        <end position="349"/>
    </location>
</feature>
<feature type="transmembrane region" description="Helical" evidence="8">
    <location>
        <begin position="98"/>
        <end position="119"/>
    </location>
</feature>
<evidence type="ECO:0000313" key="9">
    <source>
        <dbReference type="Proteomes" id="UP000695000"/>
    </source>
</evidence>
<dbReference type="InterPro" id="IPR018456">
    <property type="entry name" value="PTR2_symporter_CS"/>
</dbReference>
<keyword evidence="4" id="KW-0571">Peptide transport</keyword>
<dbReference type="GeneID" id="108565761"/>
<proteinExistence type="inferred from homology"/>
<comment type="similarity">
    <text evidence="2 7">Belongs to the major facilitator superfamily. Proton-dependent oligopeptide transporter (POT/PTR) (TC 2.A.17) family.</text>
</comment>
<protein>
    <submittedName>
        <fullName evidence="10">Solute carrier family 15 member 2-like</fullName>
    </submittedName>
</protein>
<feature type="transmembrane region" description="Helical" evidence="8">
    <location>
        <begin position="67"/>
        <end position="86"/>
    </location>
</feature>
<dbReference type="InterPro" id="IPR000109">
    <property type="entry name" value="POT_fam"/>
</dbReference>
<name>A0ABM1N203_NICVS</name>
<feature type="transmembrane region" description="Helical" evidence="8">
    <location>
        <begin position="645"/>
        <end position="667"/>
    </location>
</feature>
<feature type="transmembrane region" description="Helical" evidence="8">
    <location>
        <begin position="673"/>
        <end position="690"/>
    </location>
</feature>
<reference evidence="10" key="1">
    <citation type="submission" date="2025-08" db="UniProtKB">
        <authorList>
            <consortium name="RefSeq"/>
        </authorList>
    </citation>
    <scope>IDENTIFICATION</scope>
</reference>
<evidence type="ECO:0000256" key="1">
    <source>
        <dbReference type="ARBA" id="ARBA00004141"/>
    </source>
</evidence>
<organism evidence="9 10">
    <name type="scientific">Nicrophorus vespilloides</name>
    <name type="common">Boreal carrion beetle</name>
    <dbReference type="NCBI Taxonomy" id="110193"/>
    <lineage>
        <taxon>Eukaryota</taxon>
        <taxon>Metazoa</taxon>
        <taxon>Ecdysozoa</taxon>
        <taxon>Arthropoda</taxon>
        <taxon>Hexapoda</taxon>
        <taxon>Insecta</taxon>
        <taxon>Pterygota</taxon>
        <taxon>Neoptera</taxon>
        <taxon>Endopterygota</taxon>
        <taxon>Coleoptera</taxon>
        <taxon>Polyphaga</taxon>
        <taxon>Staphyliniformia</taxon>
        <taxon>Silphidae</taxon>
        <taxon>Nicrophorinae</taxon>
        <taxon>Nicrophorus</taxon>
    </lineage>
</organism>
<evidence type="ECO:0000256" key="7">
    <source>
        <dbReference type="RuleBase" id="RU003755"/>
    </source>
</evidence>
<dbReference type="InterPro" id="IPR036259">
    <property type="entry name" value="MFS_trans_sf"/>
</dbReference>
<dbReference type="Gene3D" id="1.20.1250.20">
    <property type="entry name" value="MFS general substrate transporter like domains"/>
    <property type="match status" value="2"/>
</dbReference>
<feature type="transmembrane region" description="Helical" evidence="8">
    <location>
        <begin position="125"/>
        <end position="149"/>
    </location>
</feature>
<dbReference type="PROSITE" id="PS01023">
    <property type="entry name" value="PTR2_2"/>
    <property type="match status" value="1"/>
</dbReference>
<dbReference type="Pfam" id="PF00854">
    <property type="entry name" value="PTR2"/>
    <property type="match status" value="2"/>
</dbReference>
<gene>
    <name evidence="10" type="primary">LOC108565761</name>
</gene>
<evidence type="ECO:0000313" key="10">
    <source>
        <dbReference type="RefSeq" id="XP_017780853.1"/>
    </source>
</evidence>
<keyword evidence="3 7" id="KW-0812">Transmembrane</keyword>
<accession>A0ABM1N203</accession>
<evidence type="ECO:0000256" key="5">
    <source>
        <dbReference type="ARBA" id="ARBA00022989"/>
    </source>
</evidence>
<keyword evidence="7" id="KW-0813">Transport</keyword>
<evidence type="ECO:0000256" key="4">
    <source>
        <dbReference type="ARBA" id="ARBA00022856"/>
    </source>
</evidence>
<dbReference type="PANTHER" id="PTHR11654">
    <property type="entry name" value="OLIGOPEPTIDE TRANSPORTER-RELATED"/>
    <property type="match status" value="1"/>
</dbReference>
<evidence type="ECO:0000256" key="8">
    <source>
        <dbReference type="SAM" id="Phobius"/>
    </source>
</evidence>